<organism evidence="1 2">
    <name type="scientific">Nephila pilipes</name>
    <name type="common">Giant wood spider</name>
    <name type="synonym">Nephila maculata</name>
    <dbReference type="NCBI Taxonomy" id="299642"/>
    <lineage>
        <taxon>Eukaryota</taxon>
        <taxon>Metazoa</taxon>
        <taxon>Ecdysozoa</taxon>
        <taxon>Arthropoda</taxon>
        <taxon>Chelicerata</taxon>
        <taxon>Arachnida</taxon>
        <taxon>Araneae</taxon>
        <taxon>Araneomorphae</taxon>
        <taxon>Entelegynae</taxon>
        <taxon>Araneoidea</taxon>
        <taxon>Nephilidae</taxon>
        <taxon>Nephila</taxon>
    </lineage>
</organism>
<proteinExistence type="predicted"/>
<protein>
    <submittedName>
        <fullName evidence="1">Uncharacterized protein</fullName>
    </submittedName>
</protein>
<accession>A0A8X6P9W2</accession>
<sequence>MDSGERGVYWSRKKGGGVIDQGRQGNVLTQKGTGVVDAKSSQRQTHTTTNIYRLVRNRSFAEADLDQTIRSPLKTTARGRQSKLTQIKLPSSRLGLLLSYFSRHLGTSSTLYHFRVGDSPSINHHPSTAFRSQSNTIQASLSSERDPTGQIKNFLRNFMTTD</sequence>
<evidence type="ECO:0000313" key="1">
    <source>
        <dbReference type="EMBL" id="GFT53803.1"/>
    </source>
</evidence>
<evidence type="ECO:0000313" key="2">
    <source>
        <dbReference type="Proteomes" id="UP000887013"/>
    </source>
</evidence>
<reference evidence="1" key="1">
    <citation type="submission" date="2020-08" db="EMBL/GenBank/DDBJ databases">
        <title>Multicomponent nature underlies the extraordinary mechanical properties of spider dragline silk.</title>
        <authorList>
            <person name="Kono N."/>
            <person name="Nakamura H."/>
            <person name="Mori M."/>
            <person name="Yoshida Y."/>
            <person name="Ohtoshi R."/>
            <person name="Malay A.D."/>
            <person name="Moran D.A.P."/>
            <person name="Tomita M."/>
            <person name="Numata K."/>
            <person name="Arakawa K."/>
        </authorList>
    </citation>
    <scope>NUCLEOTIDE SEQUENCE</scope>
</reference>
<gene>
    <name evidence="1" type="ORF">NPIL_578261</name>
</gene>
<dbReference type="OrthoDB" id="10415163at2759"/>
<name>A0A8X6P9W2_NEPPI</name>
<dbReference type="EMBL" id="BMAW01017409">
    <property type="protein sequence ID" value="GFT53803.1"/>
    <property type="molecule type" value="Genomic_DNA"/>
</dbReference>
<dbReference type="AlphaFoldDB" id="A0A8X6P9W2"/>
<dbReference type="Proteomes" id="UP000887013">
    <property type="component" value="Unassembled WGS sequence"/>
</dbReference>
<keyword evidence="2" id="KW-1185">Reference proteome</keyword>
<comment type="caution">
    <text evidence="1">The sequence shown here is derived from an EMBL/GenBank/DDBJ whole genome shotgun (WGS) entry which is preliminary data.</text>
</comment>